<evidence type="ECO:0000313" key="2">
    <source>
        <dbReference type="EMBL" id="MPC90485.1"/>
    </source>
</evidence>
<reference evidence="2 3" key="1">
    <citation type="submission" date="2019-05" db="EMBL/GenBank/DDBJ databases">
        <title>Another draft genome of Portunus trituberculatus and its Hox gene families provides insights of decapod evolution.</title>
        <authorList>
            <person name="Jeong J.-H."/>
            <person name="Song I."/>
            <person name="Kim S."/>
            <person name="Choi T."/>
            <person name="Kim D."/>
            <person name="Ryu S."/>
            <person name="Kim W."/>
        </authorList>
    </citation>
    <scope>NUCLEOTIDE SEQUENCE [LARGE SCALE GENOMIC DNA]</scope>
    <source>
        <tissue evidence="2">Muscle</tissue>
    </source>
</reference>
<feature type="region of interest" description="Disordered" evidence="1">
    <location>
        <begin position="1"/>
        <end position="25"/>
    </location>
</feature>
<protein>
    <submittedName>
        <fullName evidence="2">Uncharacterized protein</fullName>
    </submittedName>
</protein>
<organism evidence="2 3">
    <name type="scientific">Portunus trituberculatus</name>
    <name type="common">Swimming crab</name>
    <name type="synonym">Neptunus trituberculatus</name>
    <dbReference type="NCBI Taxonomy" id="210409"/>
    <lineage>
        <taxon>Eukaryota</taxon>
        <taxon>Metazoa</taxon>
        <taxon>Ecdysozoa</taxon>
        <taxon>Arthropoda</taxon>
        <taxon>Crustacea</taxon>
        <taxon>Multicrustacea</taxon>
        <taxon>Malacostraca</taxon>
        <taxon>Eumalacostraca</taxon>
        <taxon>Eucarida</taxon>
        <taxon>Decapoda</taxon>
        <taxon>Pleocyemata</taxon>
        <taxon>Brachyura</taxon>
        <taxon>Eubrachyura</taxon>
        <taxon>Portunoidea</taxon>
        <taxon>Portunidae</taxon>
        <taxon>Portuninae</taxon>
        <taxon>Portunus</taxon>
    </lineage>
</organism>
<dbReference type="Proteomes" id="UP000324222">
    <property type="component" value="Unassembled WGS sequence"/>
</dbReference>
<feature type="region of interest" description="Disordered" evidence="1">
    <location>
        <begin position="63"/>
        <end position="84"/>
    </location>
</feature>
<comment type="caution">
    <text evidence="2">The sequence shown here is derived from an EMBL/GenBank/DDBJ whole genome shotgun (WGS) entry which is preliminary data.</text>
</comment>
<dbReference type="EMBL" id="VSRR010084525">
    <property type="protein sequence ID" value="MPC90485.1"/>
    <property type="molecule type" value="Genomic_DNA"/>
</dbReference>
<dbReference type="AlphaFoldDB" id="A0A5B7J6X4"/>
<sequence>MEKKKKEKEREREKDEAETGEGMWRKKMTEVGRLVMTEASSGSSWELIRLGQGSTADNMTAAQTPHARGEAAGRRISGPDGWAREKRGGVEGRCCGLFPLTRD</sequence>
<keyword evidence="3" id="KW-1185">Reference proteome</keyword>
<name>A0A5B7J6X4_PORTR</name>
<evidence type="ECO:0000313" key="3">
    <source>
        <dbReference type="Proteomes" id="UP000324222"/>
    </source>
</evidence>
<proteinExistence type="predicted"/>
<accession>A0A5B7J6X4</accession>
<evidence type="ECO:0000256" key="1">
    <source>
        <dbReference type="SAM" id="MobiDB-lite"/>
    </source>
</evidence>
<gene>
    <name evidence="2" type="ORF">E2C01_085474</name>
</gene>